<organism evidence="1 2">
    <name type="scientific">Mycena metata</name>
    <dbReference type="NCBI Taxonomy" id="1033252"/>
    <lineage>
        <taxon>Eukaryota</taxon>
        <taxon>Fungi</taxon>
        <taxon>Dikarya</taxon>
        <taxon>Basidiomycota</taxon>
        <taxon>Agaricomycotina</taxon>
        <taxon>Agaricomycetes</taxon>
        <taxon>Agaricomycetidae</taxon>
        <taxon>Agaricales</taxon>
        <taxon>Marasmiineae</taxon>
        <taxon>Mycenaceae</taxon>
        <taxon>Mycena</taxon>
    </lineage>
</organism>
<dbReference type="AlphaFoldDB" id="A0AAD7JEW4"/>
<dbReference type="Proteomes" id="UP001215598">
    <property type="component" value="Unassembled WGS sequence"/>
</dbReference>
<accession>A0AAD7JEW4</accession>
<reference evidence="1" key="1">
    <citation type="submission" date="2023-03" db="EMBL/GenBank/DDBJ databases">
        <title>Massive genome expansion in bonnet fungi (Mycena s.s.) driven by repeated elements and novel gene families across ecological guilds.</title>
        <authorList>
            <consortium name="Lawrence Berkeley National Laboratory"/>
            <person name="Harder C.B."/>
            <person name="Miyauchi S."/>
            <person name="Viragh M."/>
            <person name="Kuo A."/>
            <person name="Thoen E."/>
            <person name="Andreopoulos B."/>
            <person name="Lu D."/>
            <person name="Skrede I."/>
            <person name="Drula E."/>
            <person name="Henrissat B."/>
            <person name="Morin E."/>
            <person name="Kohler A."/>
            <person name="Barry K."/>
            <person name="LaButti K."/>
            <person name="Morin E."/>
            <person name="Salamov A."/>
            <person name="Lipzen A."/>
            <person name="Mereny Z."/>
            <person name="Hegedus B."/>
            <person name="Baldrian P."/>
            <person name="Stursova M."/>
            <person name="Weitz H."/>
            <person name="Taylor A."/>
            <person name="Grigoriev I.V."/>
            <person name="Nagy L.G."/>
            <person name="Martin F."/>
            <person name="Kauserud H."/>
        </authorList>
    </citation>
    <scope>NUCLEOTIDE SEQUENCE</scope>
    <source>
        <strain evidence="1">CBHHK182m</strain>
    </source>
</reference>
<protein>
    <recommendedName>
        <fullName evidence="3">FBD domain-containing protein</fullName>
    </recommendedName>
</protein>
<proteinExistence type="predicted"/>
<dbReference type="InterPro" id="IPR032675">
    <property type="entry name" value="LRR_dom_sf"/>
</dbReference>
<gene>
    <name evidence="1" type="ORF">B0H16DRAFT_557438</name>
</gene>
<evidence type="ECO:0000313" key="2">
    <source>
        <dbReference type="Proteomes" id="UP001215598"/>
    </source>
</evidence>
<evidence type="ECO:0000313" key="1">
    <source>
        <dbReference type="EMBL" id="KAJ7761016.1"/>
    </source>
</evidence>
<comment type="caution">
    <text evidence="1">The sequence shown here is derived from an EMBL/GenBank/DDBJ whole genome shotgun (WGS) entry which is preliminary data.</text>
</comment>
<sequence length="290" mass="32749">MESRGDRAAVRKGQSYLTVDCFVPRGYPKFLHAEIRRILDLCPRLVHLGLAPPFGIRGLSYSLPAMSSSSLTSLEFNHFVPHSAILPCLIQLATTLKTLALCFPRMDETYPILTFNNLEDLRLQFRGSSGSIHFKGKWRAPNLQRLSLFCLDGWNLWNEFGMVVAEYGGSIKFLQLYSRSPGYELFKLLDMCSVLEHLAVFPDGQASASTYTLAKLHSKGHRHISRISQRWTSASNCCGPFSLLCKGFRKLDAKVDWDSMQIFEGRSDITEFTDPNSVNGRMLIEDDPND</sequence>
<keyword evidence="2" id="KW-1185">Reference proteome</keyword>
<dbReference type="EMBL" id="JARKIB010000036">
    <property type="protein sequence ID" value="KAJ7761016.1"/>
    <property type="molecule type" value="Genomic_DNA"/>
</dbReference>
<evidence type="ECO:0008006" key="3">
    <source>
        <dbReference type="Google" id="ProtNLM"/>
    </source>
</evidence>
<dbReference type="SUPFAM" id="SSF52047">
    <property type="entry name" value="RNI-like"/>
    <property type="match status" value="1"/>
</dbReference>
<dbReference type="Gene3D" id="3.80.10.10">
    <property type="entry name" value="Ribonuclease Inhibitor"/>
    <property type="match status" value="1"/>
</dbReference>
<name>A0AAD7JEW4_9AGAR</name>